<dbReference type="EMBL" id="CP036298">
    <property type="protein sequence ID" value="QDV27995.1"/>
    <property type="molecule type" value="Genomic_DNA"/>
</dbReference>
<accession>A0A518GHC5</accession>
<proteinExistence type="predicted"/>
<name>A0A518GHC5_9BACT</name>
<protein>
    <submittedName>
        <fullName evidence="2">Uncharacterized protein</fullName>
    </submittedName>
</protein>
<dbReference type="KEGG" id="ahel:Q31a_63880"/>
<organism evidence="2 3">
    <name type="scientific">Aureliella helgolandensis</name>
    <dbReference type="NCBI Taxonomy" id="2527968"/>
    <lineage>
        <taxon>Bacteria</taxon>
        <taxon>Pseudomonadati</taxon>
        <taxon>Planctomycetota</taxon>
        <taxon>Planctomycetia</taxon>
        <taxon>Pirellulales</taxon>
        <taxon>Pirellulaceae</taxon>
        <taxon>Aureliella</taxon>
    </lineage>
</organism>
<feature type="compositionally biased region" description="Basic and acidic residues" evidence="1">
    <location>
        <begin position="8"/>
        <end position="23"/>
    </location>
</feature>
<reference evidence="2 3" key="1">
    <citation type="submission" date="2019-02" db="EMBL/GenBank/DDBJ databases">
        <title>Deep-cultivation of Planctomycetes and their phenomic and genomic characterization uncovers novel biology.</title>
        <authorList>
            <person name="Wiegand S."/>
            <person name="Jogler M."/>
            <person name="Boedeker C."/>
            <person name="Pinto D."/>
            <person name="Vollmers J."/>
            <person name="Rivas-Marin E."/>
            <person name="Kohn T."/>
            <person name="Peeters S.H."/>
            <person name="Heuer A."/>
            <person name="Rast P."/>
            <person name="Oberbeckmann S."/>
            <person name="Bunk B."/>
            <person name="Jeske O."/>
            <person name="Meyerdierks A."/>
            <person name="Storesund J.E."/>
            <person name="Kallscheuer N."/>
            <person name="Luecker S."/>
            <person name="Lage O.M."/>
            <person name="Pohl T."/>
            <person name="Merkel B.J."/>
            <person name="Hornburger P."/>
            <person name="Mueller R.-W."/>
            <person name="Bruemmer F."/>
            <person name="Labrenz M."/>
            <person name="Spormann A.M."/>
            <person name="Op den Camp H."/>
            <person name="Overmann J."/>
            <person name="Amann R."/>
            <person name="Jetten M.S.M."/>
            <person name="Mascher T."/>
            <person name="Medema M.H."/>
            <person name="Devos D.P."/>
            <person name="Kaster A.-K."/>
            <person name="Ovreas L."/>
            <person name="Rohde M."/>
            <person name="Galperin M.Y."/>
            <person name="Jogler C."/>
        </authorList>
    </citation>
    <scope>NUCLEOTIDE SEQUENCE [LARGE SCALE GENOMIC DNA]</scope>
    <source>
        <strain evidence="2 3">Q31a</strain>
    </source>
</reference>
<evidence type="ECO:0000313" key="3">
    <source>
        <dbReference type="Proteomes" id="UP000318017"/>
    </source>
</evidence>
<evidence type="ECO:0000256" key="1">
    <source>
        <dbReference type="SAM" id="MobiDB-lite"/>
    </source>
</evidence>
<sequence>MAPQAEQNDNREKCQRNEKKTERGTVQTAASDAKTFAYLASFAVALFLSCQPDWRGPSEYCTLMETALHDSVLFVYPRDLRPAGARVVLVTLLFVE</sequence>
<keyword evidence="3" id="KW-1185">Reference proteome</keyword>
<dbReference type="AlphaFoldDB" id="A0A518GHC5"/>
<evidence type="ECO:0000313" key="2">
    <source>
        <dbReference type="EMBL" id="QDV27995.1"/>
    </source>
</evidence>
<feature type="region of interest" description="Disordered" evidence="1">
    <location>
        <begin position="1"/>
        <end position="26"/>
    </location>
</feature>
<dbReference type="Proteomes" id="UP000318017">
    <property type="component" value="Chromosome"/>
</dbReference>
<gene>
    <name evidence="2" type="ORF">Q31a_63880</name>
</gene>